<keyword evidence="4 7" id="KW-1133">Transmembrane helix</keyword>
<protein>
    <submittedName>
        <fullName evidence="9">DUF3817 domain-containing protein</fullName>
    </submittedName>
</protein>
<dbReference type="Proteomes" id="UP000277871">
    <property type="component" value="Unassembled WGS sequence"/>
</dbReference>
<name>A0A3L9L518_9MICC</name>
<dbReference type="PANTHER" id="PTHR40077">
    <property type="entry name" value="MEMBRANE PROTEIN-RELATED"/>
    <property type="match status" value="1"/>
</dbReference>
<evidence type="ECO:0000313" key="9">
    <source>
        <dbReference type="EMBL" id="RLY93755.1"/>
    </source>
</evidence>
<keyword evidence="10" id="KW-1185">Reference proteome</keyword>
<evidence type="ECO:0000256" key="7">
    <source>
        <dbReference type="SAM" id="Phobius"/>
    </source>
</evidence>
<dbReference type="Pfam" id="PF12823">
    <property type="entry name" value="DUF3817"/>
    <property type="match status" value="1"/>
</dbReference>
<sequence>MSPRKLYRTAATAEAVTWTLLILGMLAKYVLHAGDLPVRVGGGIHGFVFLSYCVATVVVWTDRRWPAGTGVLGLVLSVVPFATVPFERHVERRGLLSDAWRVAPAGTLPTHDDAARPASAATSPQRGAGAAAVPGEEATGTGGTAAPASVAGGVTGREPACTPAEKLLAVILRWPLLSGLALLVLVVALFAVLLTAGPPTQWFD</sequence>
<keyword evidence="5 7" id="KW-0472">Membrane</keyword>
<proteinExistence type="predicted"/>
<reference evidence="9 10" key="1">
    <citation type="submission" date="2018-10" db="EMBL/GenBank/DDBJ databases">
        <title>Kocuria tytonicola, new bacteria from the preen glands of American barn owls (Tyto furcata).</title>
        <authorList>
            <person name="Braun M.S."/>
            <person name="Wang E."/>
            <person name="Zimmermann S."/>
            <person name="Boutin S."/>
            <person name="Wagner H."/>
            <person name="Wink M."/>
        </authorList>
    </citation>
    <scope>NUCLEOTIDE SEQUENCE [LARGE SCALE GENOMIC DNA]</scope>
    <source>
        <strain evidence="9 10">473</strain>
    </source>
</reference>
<feature type="transmembrane region" description="Helical" evidence="7">
    <location>
        <begin position="6"/>
        <end position="31"/>
    </location>
</feature>
<feature type="region of interest" description="Disordered" evidence="6">
    <location>
        <begin position="107"/>
        <end position="151"/>
    </location>
</feature>
<dbReference type="EMBL" id="RDEX01000001">
    <property type="protein sequence ID" value="RLY93755.1"/>
    <property type="molecule type" value="Genomic_DNA"/>
</dbReference>
<dbReference type="GO" id="GO:0005886">
    <property type="term" value="C:plasma membrane"/>
    <property type="evidence" value="ECO:0007669"/>
    <property type="project" value="UniProtKB-SubCell"/>
</dbReference>
<evidence type="ECO:0000256" key="4">
    <source>
        <dbReference type="ARBA" id="ARBA00022989"/>
    </source>
</evidence>
<comment type="subcellular location">
    <subcellularLocation>
        <location evidence="1">Cell membrane</location>
        <topology evidence="1">Multi-pass membrane protein</topology>
    </subcellularLocation>
</comment>
<comment type="caution">
    <text evidence="9">The sequence shown here is derived from an EMBL/GenBank/DDBJ whole genome shotgun (WGS) entry which is preliminary data.</text>
</comment>
<feature type="domain" description="DUF3817" evidence="8">
    <location>
        <begin position="5"/>
        <end position="92"/>
    </location>
</feature>
<dbReference type="NCBIfam" id="TIGR03954">
    <property type="entry name" value="integ_memb_HG"/>
    <property type="match status" value="1"/>
</dbReference>
<evidence type="ECO:0000259" key="8">
    <source>
        <dbReference type="Pfam" id="PF12823"/>
    </source>
</evidence>
<evidence type="ECO:0000256" key="1">
    <source>
        <dbReference type="ARBA" id="ARBA00004651"/>
    </source>
</evidence>
<accession>A0A3L9L518</accession>
<evidence type="ECO:0000256" key="6">
    <source>
        <dbReference type="SAM" id="MobiDB-lite"/>
    </source>
</evidence>
<keyword evidence="3 7" id="KW-0812">Transmembrane</keyword>
<dbReference type="AlphaFoldDB" id="A0A3L9L518"/>
<dbReference type="RefSeq" id="WP_121863804.1">
    <property type="nucleotide sequence ID" value="NZ_RDEX01000001.1"/>
</dbReference>
<feature type="transmembrane region" description="Helical" evidence="7">
    <location>
        <begin position="67"/>
        <end position="86"/>
    </location>
</feature>
<organism evidence="9 10">
    <name type="scientific">Kocuria tytonicola</name>
    <dbReference type="NCBI Taxonomy" id="2055946"/>
    <lineage>
        <taxon>Bacteria</taxon>
        <taxon>Bacillati</taxon>
        <taxon>Actinomycetota</taxon>
        <taxon>Actinomycetes</taxon>
        <taxon>Micrococcales</taxon>
        <taxon>Micrococcaceae</taxon>
        <taxon>Kocuria</taxon>
    </lineage>
</organism>
<evidence type="ECO:0000313" key="10">
    <source>
        <dbReference type="Proteomes" id="UP000277871"/>
    </source>
</evidence>
<feature type="compositionally biased region" description="Low complexity" evidence="6">
    <location>
        <begin position="127"/>
        <end position="151"/>
    </location>
</feature>
<dbReference type="InterPro" id="IPR023845">
    <property type="entry name" value="DUF3817_TM"/>
</dbReference>
<gene>
    <name evidence="9" type="ORF">EAE32_00400</name>
</gene>
<evidence type="ECO:0000256" key="3">
    <source>
        <dbReference type="ARBA" id="ARBA00022692"/>
    </source>
</evidence>
<feature type="transmembrane region" description="Helical" evidence="7">
    <location>
        <begin position="176"/>
        <end position="196"/>
    </location>
</feature>
<evidence type="ECO:0000256" key="5">
    <source>
        <dbReference type="ARBA" id="ARBA00023136"/>
    </source>
</evidence>
<evidence type="ECO:0000256" key="2">
    <source>
        <dbReference type="ARBA" id="ARBA00022475"/>
    </source>
</evidence>
<dbReference type="PANTHER" id="PTHR40077:SF1">
    <property type="entry name" value="MEMBRANE PROTEIN"/>
    <property type="match status" value="1"/>
</dbReference>
<keyword evidence="2" id="KW-1003">Cell membrane</keyword>
<feature type="transmembrane region" description="Helical" evidence="7">
    <location>
        <begin position="43"/>
        <end position="61"/>
    </location>
</feature>